<dbReference type="Gene3D" id="3.30.310.20">
    <property type="entry name" value="DNA-3-methyladenine glycosylase AlkA, N-terminal domain"/>
    <property type="match status" value="1"/>
</dbReference>
<keyword evidence="2" id="KW-1185">Reference proteome</keyword>
<reference evidence="1 2" key="1">
    <citation type="journal article" date="2019" name="Int. J. Syst. Evol. Microbiol.">
        <title>The Global Catalogue of Microorganisms (GCM) 10K type strain sequencing project: providing services to taxonomists for standard genome sequencing and annotation.</title>
        <authorList>
            <consortium name="The Broad Institute Genomics Platform"/>
            <consortium name="The Broad Institute Genome Sequencing Center for Infectious Disease"/>
            <person name="Wu L."/>
            <person name="Ma J."/>
        </authorList>
    </citation>
    <scope>NUCLEOTIDE SEQUENCE [LARGE SCALE GENOMIC DNA]</scope>
    <source>
        <strain evidence="1 2">JCM 14718</strain>
    </source>
</reference>
<dbReference type="InterPro" id="IPR037046">
    <property type="entry name" value="AlkA_N_sf"/>
</dbReference>
<dbReference type="EMBL" id="BAAANY010000031">
    <property type="protein sequence ID" value="GAA1706310.1"/>
    <property type="molecule type" value="Genomic_DNA"/>
</dbReference>
<name>A0ABN2IK00_9ACTN</name>
<dbReference type="Gene3D" id="1.10.340.30">
    <property type="entry name" value="Hypothetical protein, domain 2"/>
    <property type="match status" value="1"/>
</dbReference>
<proteinExistence type="predicted"/>
<dbReference type="SUPFAM" id="SSF48150">
    <property type="entry name" value="DNA-glycosylase"/>
    <property type="match status" value="1"/>
</dbReference>
<dbReference type="Proteomes" id="UP001500618">
    <property type="component" value="Unassembled WGS sequence"/>
</dbReference>
<dbReference type="RefSeq" id="WP_344314039.1">
    <property type="nucleotide sequence ID" value="NZ_BAAANY010000031.1"/>
</dbReference>
<gene>
    <name evidence="1" type="ORF">GCM10009765_64680</name>
</gene>
<accession>A0ABN2IK00</accession>
<sequence>MTVDLSAKQPFDLRKSLRAMAYFRPAAGEQLVVDDTVRKAFAVRRGAADHAVVVEVAPSRTGVRVAVHGAQESELDGVHRTVADWLSLDDDPTPFLAIAEKDPPMADILRVTRGLHQVRFASLAEGVCYFLLTHRTSQAVAAGRKRRLAVAYGPRLALDGVEHVAFPTLENLAGRPASELRAYAANDQQAERLTAAIAGVTDLGEAWLREAPTDEVHAALLRIHGIGEFTASAIGLRVLGRPIGPPIQMRQFADTVATVYGDERTADDVRRGYGEQFGVWSYVTRTGLGWLDDKA</sequence>
<evidence type="ECO:0000313" key="2">
    <source>
        <dbReference type="Proteomes" id="UP001500618"/>
    </source>
</evidence>
<organism evidence="1 2">
    <name type="scientific">Fodinicola feengrottensis</name>
    <dbReference type="NCBI Taxonomy" id="435914"/>
    <lineage>
        <taxon>Bacteria</taxon>
        <taxon>Bacillati</taxon>
        <taxon>Actinomycetota</taxon>
        <taxon>Actinomycetes</taxon>
        <taxon>Mycobacteriales</taxon>
        <taxon>Fodinicola</taxon>
    </lineage>
</organism>
<evidence type="ECO:0000313" key="1">
    <source>
        <dbReference type="EMBL" id="GAA1706310.1"/>
    </source>
</evidence>
<dbReference type="InterPro" id="IPR011257">
    <property type="entry name" value="DNA_glycosylase"/>
</dbReference>
<comment type="caution">
    <text evidence="1">The sequence shown here is derived from an EMBL/GenBank/DDBJ whole genome shotgun (WGS) entry which is preliminary data.</text>
</comment>
<protein>
    <submittedName>
        <fullName evidence="1">DNA-3-methyladenine glycosylase</fullName>
    </submittedName>
</protein>